<dbReference type="VEuPathDB" id="TriTrypDB:BSAL_84470"/>
<reference evidence="2" key="1">
    <citation type="submission" date="2015-09" db="EMBL/GenBank/DDBJ databases">
        <authorList>
            <consortium name="Pathogen Informatics"/>
        </authorList>
    </citation>
    <scope>NUCLEOTIDE SEQUENCE [LARGE SCALE GENOMIC DNA]</scope>
    <source>
        <strain evidence="2">Lake Konstanz</strain>
    </source>
</reference>
<evidence type="ECO:0000313" key="1">
    <source>
        <dbReference type="EMBL" id="CUG74620.1"/>
    </source>
</evidence>
<dbReference type="EMBL" id="CYKH01000976">
    <property type="protein sequence ID" value="CUG74620.1"/>
    <property type="molecule type" value="Genomic_DNA"/>
</dbReference>
<evidence type="ECO:0000313" key="2">
    <source>
        <dbReference type="Proteomes" id="UP000051952"/>
    </source>
</evidence>
<dbReference type="Proteomes" id="UP000051952">
    <property type="component" value="Unassembled WGS sequence"/>
</dbReference>
<sequence length="146" mass="16013">MDSDKQVERIDLLGRANAAFVDSDGARFDSLSALAGKWVDETRAKYDKATMEYQEMPKLEENAAEEPKPPLKNEHLKAGKRATELLSQLGEPSRGAMKRGEVIGECRMDLDKITQWCPTVGLFASNIVVIRNLASGSASDDGQEGK</sequence>
<protein>
    <submittedName>
        <fullName evidence="1">Uncharacterized protein</fullName>
    </submittedName>
</protein>
<keyword evidence="2" id="KW-1185">Reference proteome</keyword>
<accession>A0A0S4J0E3</accession>
<dbReference type="AlphaFoldDB" id="A0A0S4J0E3"/>
<organism evidence="1 2">
    <name type="scientific">Bodo saltans</name>
    <name type="common">Flagellated protozoan</name>
    <dbReference type="NCBI Taxonomy" id="75058"/>
    <lineage>
        <taxon>Eukaryota</taxon>
        <taxon>Discoba</taxon>
        <taxon>Euglenozoa</taxon>
        <taxon>Kinetoplastea</taxon>
        <taxon>Metakinetoplastina</taxon>
        <taxon>Eubodonida</taxon>
        <taxon>Bodonidae</taxon>
        <taxon>Bodo</taxon>
    </lineage>
</organism>
<name>A0A0S4J0E3_BODSA</name>
<proteinExistence type="predicted"/>
<gene>
    <name evidence="1" type="ORF">BSAL_84470</name>
</gene>